<keyword evidence="4 5" id="KW-0472">Membrane</keyword>
<keyword evidence="2 5" id="KW-0812">Transmembrane</keyword>
<evidence type="ECO:0000256" key="2">
    <source>
        <dbReference type="ARBA" id="ARBA00022692"/>
    </source>
</evidence>
<dbReference type="InterPro" id="IPR017981">
    <property type="entry name" value="GPCR_2-like_7TM"/>
</dbReference>
<protein>
    <submittedName>
        <fullName evidence="7">G-protein coupled receptor 1</fullName>
    </submittedName>
</protein>
<evidence type="ECO:0000256" key="4">
    <source>
        <dbReference type="ARBA" id="ARBA00023136"/>
    </source>
</evidence>
<evidence type="ECO:0000256" key="3">
    <source>
        <dbReference type="ARBA" id="ARBA00022989"/>
    </source>
</evidence>
<dbReference type="Proteomes" id="UP001149090">
    <property type="component" value="Unassembled WGS sequence"/>
</dbReference>
<keyword evidence="3 5" id="KW-1133">Transmembrane helix</keyword>
<evidence type="ECO:0000313" key="8">
    <source>
        <dbReference type="Proteomes" id="UP001149090"/>
    </source>
</evidence>
<sequence>MKGEEFSTIFGSSLGLTGALLIIIIFLYFKSTKLFYRKLVFILSIYDLFQSLSYLLPGNSNGVICKIQYYLTAIFASTSQFWSAIISLISYLKVVKQIDDKKLNKIHKWFHLIMLIPIIVLIIISAYAHDYDDSKTYWCVLTTESFLLTLYVFIWIYVINCLVFYILTIIQLRKVLKLIKNEKSFSLLAAQKNQLWIQIRMSLIPLIQIIIMIPATIRRLRDIIDPSAPDIIVIDILQSLLVTSQGFWDFWIFVVFDPEMRDKIKGCCCSNLKQKYLQENELSDISTYQKLPNQENGIFSIKNPNFKSSEFKPLIQNSNKEESLN</sequence>
<comment type="caution">
    <text evidence="7">The sequence shown here is derived from an EMBL/GenBank/DDBJ whole genome shotgun (WGS) entry which is preliminary data.</text>
</comment>
<feature type="domain" description="G-protein coupled receptors family 2 profile 2" evidence="6">
    <location>
        <begin position="4"/>
        <end position="257"/>
    </location>
</feature>
<dbReference type="PANTHER" id="PTHR23112">
    <property type="entry name" value="G PROTEIN-COUPLED RECEPTOR 157-RELATED"/>
    <property type="match status" value="1"/>
</dbReference>
<accession>A0A9Q0LZC4</accession>
<name>A0A9Q0LZC4_ANAIG</name>
<dbReference type="AlphaFoldDB" id="A0A9Q0LZC4"/>
<evidence type="ECO:0000256" key="5">
    <source>
        <dbReference type="SAM" id="Phobius"/>
    </source>
</evidence>
<dbReference type="SUPFAM" id="SSF81321">
    <property type="entry name" value="Family A G protein-coupled receptor-like"/>
    <property type="match status" value="1"/>
</dbReference>
<dbReference type="GO" id="GO:0007166">
    <property type="term" value="P:cell surface receptor signaling pathway"/>
    <property type="evidence" value="ECO:0007669"/>
    <property type="project" value="InterPro"/>
</dbReference>
<dbReference type="InterPro" id="IPR022343">
    <property type="entry name" value="GCR1-cAMP_receptor"/>
</dbReference>
<dbReference type="OrthoDB" id="100006at2759"/>
<proteinExistence type="predicted"/>
<dbReference type="PRINTS" id="PR02001">
    <property type="entry name" value="GCR1CAMPR"/>
</dbReference>
<feature type="transmembrane region" description="Helical" evidence="5">
    <location>
        <begin position="6"/>
        <end position="27"/>
    </location>
</feature>
<keyword evidence="7" id="KW-0675">Receptor</keyword>
<evidence type="ECO:0000313" key="7">
    <source>
        <dbReference type="EMBL" id="KAJ5080060.1"/>
    </source>
</evidence>
<keyword evidence="8" id="KW-1185">Reference proteome</keyword>
<dbReference type="GO" id="GO:0005886">
    <property type="term" value="C:plasma membrane"/>
    <property type="evidence" value="ECO:0007669"/>
    <property type="project" value="TreeGrafter"/>
</dbReference>
<dbReference type="PANTHER" id="PTHR23112:SF0">
    <property type="entry name" value="TRANSMEMBRANE PROTEIN 116"/>
    <property type="match status" value="1"/>
</dbReference>
<feature type="transmembrane region" description="Helical" evidence="5">
    <location>
        <begin position="69"/>
        <end position="89"/>
    </location>
</feature>
<feature type="transmembrane region" description="Helical" evidence="5">
    <location>
        <begin position="148"/>
        <end position="170"/>
    </location>
</feature>
<comment type="subcellular location">
    <subcellularLocation>
        <location evidence="1">Membrane</location>
        <topology evidence="1">Multi-pass membrane protein</topology>
    </subcellularLocation>
</comment>
<reference evidence="7" key="1">
    <citation type="submission" date="2022-10" db="EMBL/GenBank/DDBJ databases">
        <title>Novel sulphate-reducing endosymbionts in the free-living metamonad Anaeramoeba.</title>
        <authorList>
            <person name="Jerlstrom-Hultqvist J."/>
            <person name="Cepicka I."/>
            <person name="Gallot-Lavallee L."/>
            <person name="Salas-Leiva D."/>
            <person name="Curtis B.A."/>
            <person name="Zahonova K."/>
            <person name="Pipaliya S."/>
            <person name="Dacks J."/>
            <person name="Roger A.J."/>
        </authorList>
    </citation>
    <scope>NUCLEOTIDE SEQUENCE</scope>
    <source>
        <strain evidence="7">BMAN</strain>
    </source>
</reference>
<dbReference type="PROSITE" id="PS51450">
    <property type="entry name" value="LRR"/>
    <property type="match status" value="1"/>
</dbReference>
<dbReference type="InterPro" id="IPR001611">
    <property type="entry name" value="Leu-rich_rpt"/>
</dbReference>
<evidence type="ECO:0000259" key="6">
    <source>
        <dbReference type="PROSITE" id="PS50261"/>
    </source>
</evidence>
<dbReference type="EMBL" id="JAPDFW010000015">
    <property type="protein sequence ID" value="KAJ5080060.1"/>
    <property type="molecule type" value="Genomic_DNA"/>
</dbReference>
<feature type="transmembrane region" description="Helical" evidence="5">
    <location>
        <begin position="109"/>
        <end position="128"/>
    </location>
</feature>
<dbReference type="PROSITE" id="PS50261">
    <property type="entry name" value="G_PROTEIN_RECEP_F2_4"/>
    <property type="match status" value="1"/>
</dbReference>
<feature type="transmembrane region" description="Helical" evidence="5">
    <location>
        <begin position="195"/>
        <end position="216"/>
    </location>
</feature>
<dbReference type="GO" id="GO:0004930">
    <property type="term" value="F:G protein-coupled receptor activity"/>
    <property type="evidence" value="ECO:0007669"/>
    <property type="project" value="TreeGrafter"/>
</dbReference>
<gene>
    <name evidence="7" type="ORF">M0811_14209</name>
</gene>
<dbReference type="Gene3D" id="1.20.1070.10">
    <property type="entry name" value="Rhodopsin 7-helix transmembrane proteins"/>
    <property type="match status" value="1"/>
</dbReference>
<dbReference type="GO" id="GO:0007189">
    <property type="term" value="P:adenylate cyclase-activating G protein-coupled receptor signaling pathway"/>
    <property type="evidence" value="ECO:0007669"/>
    <property type="project" value="TreeGrafter"/>
</dbReference>
<feature type="transmembrane region" description="Helical" evidence="5">
    <location>
        <begin position="236"/>
        <end position="256"/>
    </location>
</feature>
<organism evidence="7 8">
    <name type="scientific">Anaeramoeba ignava</name>
    <name type="common">Anaerobic marine amoeba</name>
    <dbReference type="NCBI Taxonomy" id="1746090"/>
    <lineage>
        <taxon>Eukaryota</taxon>
        <taxon>Metamonada</taxon>
        <taxon>Anaeramoebidae</taxon>
        <taxon>Anaeramoeba</taxon>
    </lineage>
</organism>
<evidence type="ECO:0000256" key="1">
    <source>
        <dbReference type="ARBA" id="ARBA00004141"/>
    </source>
</evidence>